<dbReference type="AlphaFoldDB" id="A0A2T9Z846"/>
<accession>A0A2T9Z846</accession>
<feature type="non-terminal residue" evidence="1">
    <location>
        <position position="78"/>
    </location>
</feature>
<comment type="caution">
    <text evidence="1">The sequence shown here is derived from an EMBL/GenBank/DDBJ whole genome shotgun (WGS) entry which is preliminary data.</text>
</comment>
<gene>
    <name evidence="1" type="ORF">BB560_004857</name>
</gene>
<organism evidence="1 2">
    <name type="scientific">Smittium megazygosporum</name>
    <dbReference type="NCBI Taxonomy" id="133381"/>
    <lineage>
        <taxon>Eukaryota</taxon>
        <taxon>Fungi</taxon>
        <taxon>Fungi incertae sedis</taxon>
        <taxon>Zoopagomycota</taxon>
        <taxon>Kickxellomycotina</taxon>
        <taxon>Harpellomycetes</taxon>
        <taxon>Harpellales</taxon>
        <taxon>Legeriomycetaceae</taxon>
        <taxon>Smittium</taxon>
    </lineage>
</organism>
<proteinExistence type="predicted"/>
<dbReference type="EMBL" id="MBFS01001669">
    <property type="protein sequence ID" value="PVV00750.1"/>
    <property type="molecule type" value="Genomic_DNA"/>
</dbReference>
<evidence type="ECO:0000313" key="2">
    <source>
        <dbReference type="Proteomes" id="UP000245609"/>
    </source>
</evidence>
<reference evidence="1 2" key="1">
    <citation type="journal article" date="2018" name="MBio">
        <title>Comparative Genomics Reveals the Core Gene Toolbox for the Fungus-Insect Symbiosis.</title>
        <authorList>
            <person name="Wang Y."/>
            <person name="Stata M."/>
            <person name="Wang W."/>
            <person name="Stajich J.E."/>
            <person name="White M.M."/>
            <person name="Moncalvo J.M."/>
        </authorList>
    </citation>
    <scope>NUCLEOTIDE SEQUENCE [LARGE SCALE GENOMIC DNA]</scope>
    <source>
        <strain evidence="1 2">SC-DP-2</strain>
    </source>
</reference>
<sequence length="78" mass="8506">MTSQEELKRQKILAAKKKLKEYREKKKGIASFNSSVSSGTVSPSVLSLVSTPGIESSADVSYRKNEHLDGISENGFDS</sequence>
<evidence type="ECO:0000313" key="1">
    <source>
        <dbReference type="EMBL" id="PVV00750.1"/>
    </source>
</evidence>
<protein>
    <submittedName>
        <fullName evidence="1">Uncharacterized protein</fullName>
    </submittedName>
</protein>
<dbReference type="Proteomes" id="UP000245609">
    <property type="component" value="Unassembled WGS sequence"/>
</dbReference>
<keyword evidence="2" id="KW-1185">Reference proteome</keyword>
<name>A0A2T9Z846_9FUNG</name>